<sequence>MLLTVVMSVKNGEPYLSEAIESILNQTYKDYDFIIVNNNSTDKTASILEYYRNQDSRIRVITNNLPYTYVEGRMLAFEKVKTDWVALMDADDISEPMRFEKQINAIRKYGDKLGAIGVWAKQINNKGKVLANSTFGATSIDEFEKLNNANETIGLIDPTAVFHLPTFYKAGGYRPYTVPAADLDLWYRIAEAGRAVLVIPQYLFKYRVHNNSDSVRRSMLQRKKTHFINYNMRVRRTGQNEISWDFYCKNIWQKPWYRFKKLRTDYGMVFYKVAGLNYAEGSKVLMLYWLVLAFFINPIFVIKRLYGQKLKSNN</sequence>
<keyword evidence="7" id="KW-1185">Reference proteome</keyword>
<keyword evidence="3" id="KW-0808">Transferase</keyword>
<evidence type="ECO:0000256" key="3">
    <source>
        <dbReference type="ARBA" id="ARBA00022679"/>
    </source>
</evidence>
<dbReference type="InterPro" id="IPR001173">
    <property type="entry name" value="Glyco_trans_2-like"/>
</dbReference>
<dbReference type="Proteomes" id="UP001500604">
    <property type="component" value="Unassembled WGS sequence"/>
</dbReference>
<dbReference type="EMBL" id="BAABFL010000476">
    <property type="protein sequence ID" value="GAA4652451.1"/>
    <property type="molecule type" value="Genomic_DNA"/>
</dbReference>
<comment type="caution">
    <text evidence="6">The sequence shown here is derived from an EMBL/GenBank/DDBJ whole genome shotgun (WGS) entry which is preliminary data.</text>
</comment>
<dbReference type="InterPro" id="IPR029044">
    <property type="entry name" value="Nucleotide-diphossugar_trans"/>
</dbReference>
<evidence type="ECO:0000256" key="4">
    <source>
        <dbReference type="SAM" id="Phobius"/>
    </source>
</evidence>
<keyword evidence="2" id="KW-0328">Glycosyltransferase</keyword>
<reference evidence="7" key="1">
    <citation type="journal article" date="2019" name="Int. J. Syst. Evol. Microbiol.">
        <title>The Global Catalogue of Microorganisms (GCM) 10K type strain sequencing project: providing services to taxonomists for standard genome sequencing and annotation.</title>
        <authorList>
            <consortium name="The Broad Institute Genomics Platform"/>
            <consortium name="The Broad Institute Genome Sequencing Center for Infectious Disease"/>
            <person name="Wu L."/>
            <person name="Ma J."/>
        </authorList>
    </citation>
    <scope>NUCLEOTIDE SEQUENCE [LARGE SCALE GENOMIC DNA]</scope>
    <source>
        <strain evidence="7">JCM 17805</strain>
    </source>
</reference>
<dbReference type="InterPro" id="IPR050834">
    <property type="entry name" value="Glycosyltransf_2"/>
</dbReference>
<name>A0ABP8V982_9GAMM</name>
<feature type="transmembrane region" description="Helical" evidence="4">
    <location>
        <begin position="286"/>
        <end position="306"/>
    </location>
</feature>
<evidence type="ECO:0000313" key="7">
    <source>
        <dbReference type="Proteomes" id="UP001500604"/>
    </source>
</evidence>
<dbReference type="SUPFAM" id="SSF53448">
    <property type="entry name" value="Nucleotide-diphospho-sugar transferases"/>
    <property type="match status" value="1"/>
</dbReference>
<dbReference type="CDD" id="cd00761">
    <property type="entry name" value="Glyco_tranf_GTA_type"/>
    <property type="match status" value="1"/>
</dbReference>
<evidence type="ECO:0000256" key="2">
    <source>
        <dbReference type="ARBA" id="ARBA00022676"/>
    </source>
</evidence>
<evidence type="ECO:0000313" key="6">
    <source>
        <dbReference type="EMBL" id="GAA4652451.1"/>
    </source>
</evidence>
<keyword evidence="4" id="KW-0472">Membrane</keyword>
<dbReference type="RefSeq" id="WP_345199021.1">
    <property type="nucleotide sequence ID" value="NZ_BAABFL010000476.1"/>
</dbReference>
<evidence type="ECO:0000259" key="5">
    <source>
        <dbReference type="Pfam" id="PF00535"/>
    </source>
</evidence>
<dbReference type="PANTHER" id="PTHR43685:SF5">
    <property type="entry name" value="GLYCOSYLTRANSFERASE EPSE-RELATED"/>
    <property type="match status" value="1"/>
</dbReference>
<organism evidence="6 7">
    <name type="scientific">Kistimonas scapharcae</name>
    <dbReference type="NCBI Taxonomy" id="1036133"/>
    <lineage>
        <taxon>Bacteria</taxon>
        <taxon>Pseudomonadati</taxon>
        <taxon>Pseudomonadota</taxon>
        <taxon>Gammaproteobacteria</taxon>
        <taxon>Oceanospirillales</taxon>
        <taxon>Endozoicomonadaceae</taxon>
        <taxon>Kistimonas</taxon>
    </lineage>
</organism>
<comment type="similarity">
    <text evidence="1">Belongs to the glycosyltransferase 2 family.</text>
</comment>
<dbReference type="PANTHER" id="PTHR43685">
    <property type="entry name" value="GLYCOSYLTRANSFERASE"/>
    <property type="match status" value="1"/>
</dbReference>
<keyword evidence="4" id="KW-0812">Transmembrane</keyword>
<proteinExistence type="inferred from homology"/>
<gene>
    <name evidence="6" type="ORF">GCM10023116_47350</name>
</gene>
<evidence type="ECO:0000256" key="1">
    <source>
        <dbReference type="ARBA" id="ARBA00006739"/>
    </source>
</evidence>
<dbReference type="Pfam" id="PF00535">
    <property type="entry name" value="Glycos_transf_2"/>
    <property type="match status" value="1"/>
</dbReference>
<dbReference type="Gene3D" id="3.90.550.10">
    <property type="entry name" value="Spore Coat Polysaccharide Biosynthesis Protein SpsA, Chain A"/>
    <property type="match status" value="1"/>
</dbReference>
<accession>A0ABP8V982</accession>
<feature type="domain" description="Glycosyltransferase 2-like" evidence="5">
    <location>
        <begin position="4"/>
        <end position="131"/>
    </location>
</feature>
<protein>
    <recommendedName>
        <fullName evidence="5">Glycosyltransferase 2-like domain-containing protein</fullName>
    </recommendedName>
</protein>
<keyword evidence="4" id="KW-1133">Transmembrane helix</keyword>